<evidence type="ECO:0000313" key="1">
    <source>
        <dbReference type="EMBL" id="WRY34806.1"/>
    </source>
</evidence>
<proteinExistence type="predicted"/>
<organism evidence="1 2">
    <name type="scientific">Thioclava litoralis</name>
    <dbReference type="NCBI Taxonomy" id="3076557"/>
    <lineage>
        <taxon>Bacteria</taxon>
        <taxon>Pseudomonadati</taxon>
        <taxon>Pseudomonadota</taxon>
        <taxon>Alphaproteobacteria</taxon>
        <taxon>Rhodobacterales</taxon>
        <taxon>Paracoccaceae</taxon>
        <taxon>Thioclava</taxon>
    </lineage>
</organism>
<dbReference type="Proteomes" id="UP001623290">
    <property type="component" value="Chromosome"/>
</dbReference>
<gene>
    <name evidence="1" type="ORF">RPE78_05840</name>
</gene>
<dbReference type="RefSeq" id="WP_406721485.1">
    <property type="nucleotide sequence ID" value="NZ_CP135443.1"/>
</dbReference>
<keyword evidence="2" id="KW-1185">Reference proteome</keyword>
<sequence>MTDSSANLDLPFIQASQAQKHVTHNEAIDILDTLVQLSVQSRTTATPPATPSAGHRYILPQGAAGAWAGHDGAVVQWGGEAWRIYPPKTGWQAYIADEAQSVIWTGTHWAGLLSGALEVERLGVNSAADETNRLAVASDATLLTHAGTSHQLKINKALPENTASLVFQTGWSGRAEMGCAGNDDFAVKVSADGASWTTALSLSAATGLAMMPQGAEINGPLSGTAILGSVSQTAGALFERGETGDGAYFKLANGVLLCLSPDLAVGAISTAAGSLFQSAALVWTFPAAFAAPPTVTGALGIAGTWMGNGPTAATNCSVTALSYQSVTDGGAIRITALGRWF</sequence>
<protein>
    <submittedName>
        <fullName evidence="1">DUF2793 domain-containing protein</fullName>
    </submittedName>
</protein>
<dbReference type="Pfam" id="PF10983">
    <property type="entry name" value="DUF2793"/>
    <property type="match status" value="1"/>
</dbReference>
<dbReference type="InterPro" id="IPR021251">
    <property type="entry name" value="DUF2793"/>
</dbReference>
<evidence type="ECO:0000313" key="2">
    <source>
        <dbReference type="Proteomes" id="UP001623290"/>
    </source>
</evidence>
<accession>A0ABZ1E161</accession>
<dbReference type="EMBL" id="CP135443">
    <property type="protein sequence ID" value="WRY34806.1"/>
    <property type="molecule type" value="Genomic_DNA"/>
</dbReference>
<reference evidence="1 2" key="1">
    <citation type="submission" date="2023-09" db="EMBL/GenBank/DDBJ databases">
        <title>Thioclava shenzhenensis sp. nov., a multidrug resistant bacteria-antagonizing species isolated from coastal seawater.</title>
        <authorList>
            <person name="Long M."/>
        </authorList>
    </citation>
    <scope>NUCLEOTIDE SEQUENCE [LARGE SCALE GENOMIC DNA]</scope>
    <source>
        <strain evidence="1 2">FTW29</strain>
    </source>
</reference>
<name>A0ABZ1E161_9RHOB</name>